<gene>
    <name evidence="1" type="ORF">ACH5RR_009481</name>
</gene>
<dbReference type="Proteomes" id="UP001630127">
    <property type="component" value="Unassembled WGS sequence"/>
</dbReference>
<proteinExistence type="predicted"/>
<name>A0ABD3AEI5_9GENT</name>
<dbReference type="EMBL" id="JBJUIK010000004">
    <property type="protein sequence ID" value="KAL3530159.1"/>
    <property type="molecule type" value="Genomic_DNA"/>
</dbReference>
<comment type="caution">
    <text evidence="1">The sequence shown here is derived from an EMBL/GenBank/DDBJ whole genome shotgun (WGS) entry which is preliminary data.</text>
</comment>
<reference evidence="1 2" key="1">
    <citation type="submission" date="2024-11" db="EMBL/GenBank/DDBJ databases">
        <title>A near-complete genome assembly of Cinchona calisaya.</title>
        <authorList>
            <person name="Lian D.C."/>
            <person name="Zhao X.W."/>
            <person name="Wei L."/>
        </authorList>
    </citation>
    <scope>NUCLEOTIDE SEQUENCE [LARGE SCALE GENOMIC DNA]</scope>
    <source>
        <tissue evidence="1">Nenye</tissue>
    </source>
</reference>
<evidence type="ECO:0000313" key="1">
    <source>
        <dbReference type="EMBL" id="KAL3530159.1"/>
    </source>
</evidence>
<evidence type="ECO:0000313" key="2">
    <source>
        <dbReference type="Proteomes" id="UP001630127"/>
    </source>
</evidence>
<organism evidence="1 2">
    <name type="scientific">Cinchona calisaya</name>
    <dbReference type="NCBI Taxonomy" id="153742"/>
    <lineage>
        <taxon>Eukaryota</taxon>
        <taxon>Viridiplantae</taxon>
        <taxon>Streptophyta</taxon>
        <taxon>Embryophyta</taxon>
        <taxon>Tracheophyta</taxon>
        <taxon>Spermatophyta</taxon>
        <taxon>Magnoliopsida</taxon>
        <taxon>eudicotyledons</taxon>
        <taxon>Gunneridae</taxon>
        <taxon>Pentapetalae</taxon>
        <taxon>asterids</taxon>
        <taxon>lamiids</taxon>
        <taxon>Gentianales</taxon>
        <taxon>Rubiaceae</taxon>
        <taxon>Cinchonoideae</taxon>
        <taxon>Cinchoneae</taxon>
        <taxon>Cinchona</taxon>
    </lineage>
</organism>
<protein>
    <submittedName>
        <fullName evidence="1">Uncharacterized protein</fullName>
    </submittedName>
</protein>
<keyword evidence="2" id="KW-1185">Reference proteome</keyword>
<dbReference type="AlphaFoldDB" id="A0ABD3AEI5"/>
<sequence>MGFRNFKVFNAIMLAKQGWRIISSSDSLLSKVYKAKYSPNSHFFETSVGQANLWRIGSSESVDIWEDRWLPKPRNFKIMSKHPGRSDVQYVSQLIDSESRRWKMDLLRSLFWPDEVDLIRDMQLSLYHSEDRLMWHYTITG</sequence>
<accession>A0ABD3AEI5</accession>